<protein>
    <submittedName>
        <fullName evidence="1">Proline-specific peptidase</fullName>
    </submittedName>
</protein>
<organism evidence="1 2">
    <name type="scientific">Irpex rosettiformis</name>
    <dbReference type="NCBI Taxonomy" id="378272"/>
    <lineage>
        <taxon>Eukaryota</taxon>
        <taxon>Fungi</taxon>
        <taxon>Dikarya</taxon>
        <taxon>Basidiomycota</taxon>
        <taxon>Agaricomycotina</taxon>
        <taxon>Agaricomycetes</taxon>
        <taxon>Polyporales</taxon>
        <taxon>Irpicaceae</taxon>
        <taxon>Irpex</taxon>
    </lineage>
</organism>
<proteinExistence type="predicted"/>
<dbReference type="Proteomes" id="UP001055072">
    <property type="component" value="Unassembled WGS sequence"/>
</dbReference>
<comment type="caution">
    <text evidence="1">The sequence shown here is derived from an EMBL/GenBank/DDBJ whole genome shotgun (WGS) entry which is preliminary data.</text>
</comment>
<dbReference type="EMBL" id="MU274921">
    <property type="protein sequence ID" value="KAI0086771.1"/>
    <property type="molecule type" value="Genomic_DNA"/>
</dbReference>
<evidence type="ECO:0000313" key="2">
    <source>
        <dbReference type="Proteomes" id="UP001055072"/>
    </source>
</evidence>
<sequence>MSFAPSLRPLVVEGEATFDYPPANKPLKTWYKVTGELTVTSIPLFILHGGPGVGAEAYNILSDLTNKYDIPIIQYDQVGCKRSTHLQEKADAGEEFWNENLFIAELHNLVRHFGLDAEGRQYDVLGHSWGGMFGASFAAEKPKNLRKLVIMSAAPSTQIWIDAQLALRKTLPEDVQQVMDKCEADGNTESEEYQSAMMQYYANFMCRLQPVPDEIMDGLMELRRDPTVYGAMWGPSEWYVKGTLKNWSVLDRVSTIDIPVLLLNGQYDEAQDSCITAFLHRLPKAKWVKLVGETSHMTHFEDRERYMQVVGEFLTDKPAI</sequence>
<evidence type="ECO:0000313" key="1">
    <source>
        <dbReference type="EMBL" id="KAI0086771.1"/>
    </source>
</evidence>
<keyword evidence="2" id="KW-1185">Reference proteome</keyword>
<name>A0ACB8TXV2_9APHY</name>
<reference evidence="1" key="1">
    <citation type="journal article" date="2021" name="Environ. Microbiol.">
        <title>Gene family expansions and transcriptome signatures uncover fungal adaptations to wood decay.</title>
        <authorList>
            <person name="Hage H."/>
            <person name="Miyauchi S."/>
            <person name="Viragh M."/>
            <person name="Drula E."/>
            <person name="Min B."/>
            <person name="Chaduli D."/>
            <person name="Navarro D."/>
            <person name="Favel A."/>
            <person name="Norest M."/>
            <person name="Lesage-Meessen L."/>
            <person name="Balint B."/>
            <person name="Merenyi Z."/>
            <person name="de Eugenio L."/>
            <person name="Morin E."/>
            <person name="Martinez A.T."/>
            <person name="Baldrian P."/>
            <person name="Stursova M."/>
            <person name="Martinez M.J."/>
            <person name="Novotny C."/>
            <person name="Magnuson J.K."/>
            <person name="Spatafora J.W."/>
            <person name="Maurice S."/>
            <person name="Pangilinan J."/>
            <person name="Andreopoulos W."/>
            <person name="LaButti K."/>
            <person name="Hundley H."/>
            <person name="Na H."/>
            <person name="Kuo A."/>
            <person name="Barry K."/>
            <person name="Lipzen A."/>
            <person name="Henrissat B."/>
            <person name="Riley R."/>
            <person name="Ahrendt S."/>
            <person name="Nagy L.G."/>
            <person name="Grigoriev I.V."/>
            <person name="Martin F."/>
            <person name="Rosso M.N."/>
        </authorList>
    </citation>
    <scope>NUCLEOTIDE SEQUENCE</scope>
    <source>
        <strain evidence="1">CBS 384.51</strain>
    </source>
</reference>
<gene>
    <name evidence="1" type="ORF">BDY19DRAFT_986384</name>
</gene>
<accession>A0ACB8TXV2</accession>